<dbReference type="Proteomes" id="UP000318995">
    <property type="component" value="Unassembled WGS sequence"/>
</dbReference>
<reference evidence="2 3" key="1">
    <citation type="submission" date="2019-02" db="EMBL/GenBank/DDBJ databases">
        <title>Deep-cultivation of Planctomycetes and their phenomic and genomic characterization uncovers novel biology.</title>
        <authorList>
            <person name="Wiegand S."/>
            <person name="Jogler M."/>
            <person name="Boedeker C."/>
            <person name="Pinto D."/>
            <person name="Vollmers J."/>
            <person name="Rivas-Marin E."/>
            <person name="Kohn T."/>
            <person name="Peeters S.H."/>
            <person name="Heuer A."/>
            <person name="Rast P."/>
            <person name="Oberbeckmann S."/>
            <person name="Bunk B."/>
            <person name="Jeske O."/>
            <person name="Meyerdierks A."/>
            <person name="Storesund J.E."/>
            <person name="Kallscheuer N."/>
            <person name="Luecker S."/>
            <person name="Lage O.M."/>
            <person name="Pohl T."/>
            <person name="Merkel B.J."/>
            <person name="Hornburger P."/>
            <person name="Mueller R.-W."/>
            <person name="Bruemmer F."/>
            <person name="Labrenz M."/>
            <person name="Spormann A.M."/>
            <person name="Op Den Camp H."/>
            <person name="Overmann J."/>
            <person name="Amann R."/>
            <person name="Jetten M.S.M."/>
            <person name="Mascher T."/>
            <person name="Medema M.H."/>
            <person name="Devos D.P."/>
            <person name="Kaster A.-K."/>
            <person name="Ovreas L."/>
            <person name="Rohde M."/>
            <person name="Galperin M.Y."/>
            <person name="Jogler C."/>
        </authorList>
    </citation>
    <scope>NUCLEOTIDE SEQUENCE [LARGE SCALE GENOMIC DNA]</scope>
    <source>
        <strain evidence="2 3">Pla111</strain>
    </source>
</reference>
<sequence>MGGSVDVTLVFAGGLATDRFPHHLATVRDGGEHAILAGGELQGLHRPRRLPVSPSSRRCPSPQRISRGEKPSTTYRFCAAVLVVAKSKGVPRLSTERRLFNPHQRDGS</sequence>
<proteinExistence type="predicted"/>
<dbReference type="EMBL" id="SJPH01000007">
    <property type="protein sequence ID" value="TWT42494.1"/>
    <property type="molecule type" value="Genomic_DNA"/>
</dbReference>
<evidence type="ECO:0000256" key="1">
    <source>
        <dbReference type="SAM" id="MobiDB-lite"/>
    </source>
</evidence>
<protein>
    <submittedName>
        <fullName evidence="2">Uncharacterized protein</fullName>
    </submittedName>
</protein>
<accession>A0A5C5VV65</accession>
<feature type="compositionally biased region" description="Low complexity" evidence="1">
    <location>
        <begin position="50"/>
        <end position="65"/>
    </location>
</feature>
<dbReference type="AlphaFoldDB" id="A0A5C5VV65"/>
<keyword evidence="3" id="KW-1185">Reference proteome</keyword>
<gene>
    <name evidence="2" type="ORF">Pla111_27990</name>
</gene>
<evidence type="ECO:0000313" key="3">
    <source>
        <dbReference type="Proteomes" id="UP000318995"/>
    </source>
</evidence>
<name>A0A5C5VV65_9BACT</name>
<feature type="region of interest" description="Disordered" evidence="1">
    <location>
        <begin position="45"/>
        <end position="70"/>
    </location>
</feature>
<evidence type="ECO:0000313" key="2">
    <source>
        <dbReference type="EMBL" id="TWT42494.1"/>
    </source>
</evidence>
<organism evidence="2 3">
    <name type="scientific">Botrimarina hoheduenensis</name>
    <dbReference type="NCBI Taxonomy" id="2528000"/>
    <lineage>
        <taxon>Bacteria</taxon>
        <taxon>Pseudomonadati</taxon>
        <taxon>Planctomycetota</taxon>
        <taxon>Planctomycetia</taxon>
        <taxon>Pirellulales</taxon>
        <taxon>Lacipirellulaceae</taxon>
        <taxon>Botrimarina</taxon>
    </lineage>
</organism>
<comment type="caution">
    <text evidence="2">The sequence shown here is derived from an EMBL/GenBank/DDBJ whole genome shotgun (WGS) entry which is preliminary data.</text>
</comment>